<dbReference type="InterPro" id="IPR037036">
    <property type="entry name" value="PDED_dom_sf"/>
</dbReference>
<dbReference type="Gene3D" id="2.70.50.40">
    <property type="entry name" value="GMP phosphodiesterase, delta subunit"/>
    <property type="match status" value="1"/>
</dbReference>
<sequence>MLPKSLLKAKAVARKIIFHSTDIIENFHVQQLVSYNDKVIEVWNYRFGFVIPGSTNTWEVVTESAKILPLKMISGKVVIFTSFWDGDTPLCVSKIRLFYS</sequence>
<evidence type="ECO:0000256" key="1">
    <source>
        <dbReference type="ARBA" id="ARBA00008102"/>
    </source>
</evidence>
<gene>
    <name evidence="3" type="ORF">KIPB_010651</name>
</gene>
<dbReference type="Pfam" id="PF05351">
    <property type="entry name" value="GMP_PDE_delta"/>
    <property type="match status" value="1"/>
</dbReference>
<protein>
    <submittedName>
        <fullName evidence="3">GMP phosphodiesterase, delta subunit</fullName>
    </submittedName>
</protein>
<proteinExistence type="inferred from homology"/>
<dbReference type="SUPFAM" id="SSF81296">
    <property type="entry name" value="E set domains"/>
    <property type="match status" value="1"/>
</dbReference>
<dbReference type="GO" id="GO:0005737">
    <property type="term" value="C:cytoplasm"/>
    <property type="evidence" value="ECO:0007669"/>
    <property type="project" value="TreeGrafter"/>
</dbReference>
<evidence type="ECO:0000313" key="3">
    <source>
        <dbReference type="EMBL" id="GIQ88408.1"/>
    </source>
</evidence>
<keyword evidence="4" id="KW-1185">Reference proteome</keyword>
<name>A0A9K3GMP8_9EUKA</name>
<comment type="caution">
    <text evidence="3">The sequence shown here is derived from an EMBL/GenBank/DDBJ whole genome shotgun (WGS) entry which is preliminary data.</text>
</comment>
<dbReference type="PANTHER" id="PTHR12976">
    <property type="entry name" value="RETINAL ROD RHODOPSIN-SENSITIVE CGMP 3',5'-CYCLIC PHOSPHODIESTERASE DELTA-SUBUNIT"/>
    <property type="match status" value="1"/>
</dbReference>
<accession>A0A9K3GMP8</accession>
<dbReference type="InterPro" id="IPR014756">
    <property type="entry name" value="Ig_E-set"/>
</dbReference>
<comment type="similarity">
    <text evidence="1">Belongs to the PDE6D/unc-119 family.</text>
</comment>
<reference evidence="3 4" key="1">
    <citation type="journal article" date="2018" name="PLoS ONE">
        <title>The draft genome of Kipferlia bialata reveals reductive genome evolution in fornicate parasites.</title>
        <authorList>
            <person name="Tanifuji G."/>
            <person name="Takabayashi S."/>
            <person name="Kume K."/>
            <person name="Takagi M."/>
            <person name="Nakayama T."/>
            <person name="Kamikawa R."/>
            <person name="Inagaki Y."/>
            <person name="Hashimoto T."/>
        </authorList>
    </citation>
    <scope>NUCLEOTIDE SEQUENCE [LARGE SCALE GENOMIC DNA]</scope>
    <source>
        <strain evidence="3">NY0173</strain>
    </source>
</reference>
<dbReference type="InterPro" id="IPR008015">
    <property type="entry name" value="PDED_dom"/>
</dbReference>
<dbReference type="PANTHER" id="PTHR12976:SF0">
    <property type="entry name" value="RETINAL ROD RHODOPSIN-SENSITIVE CGMP 3',5'-CYCLIC PHOSPHODIESTERASE SUBUNIT DELTA"/>
    <property type="match status" value="1"/>
</dbReference>
<dbReference type="AlphaFoldDB" id="A0A9K3GMP8"/>
<dbReference type="Proteomes" id="UP000265618">
    <property type="component" value="Unassembled WGS sequence"/>
</dbReference>
<evidence type="ECO:0000259" key="2">
    <source>
        <dbReference type="Pfam" id="PF05351"/>
    </source>
</evidence>
<organism evidence="3 4">
    <name type="scientific">Kipferlia bialata</name>
    <dbReference type="NCBI Taxonomy" id="797122"/>
    <lineage>
        <taxon>Eukaryota</taxon>
        <taxon>Metamonada</taxon>
        <taxon>Carpediemonas-like organisms</taxon>
        <taxon>Kipferlia</taxon>
    </lineage>
</organism>
<dbReference type="EMBL" id="BDIP01004044">
    <property type="protein sequence ID" value="GIQ88408.1"/>
    <property type="molecule type" value="Genomic_DNA"/>
</dbReference>
<evidence type="ECO:0000313" key="4">
    <source>
        <dbReference type="Proteomes" id="UP000265618"/>
    </source>
</evidence>
<dbReference type="OrthoDB" id="10248777at2759"/>
<feature type="domain" description="GMP phosphodiesterase delta subunit" evidence="2">
    <location>
        <begin position="2"/>
        <end position="99"/>
    </location>
</feature>